<keyword evidence="8 16" id="KW-0808">Transferase</keyword>
<evidence type="ECO:0000256" key="17">
    <source>
        <dbReference type="SAM" id="Phobius"/>
    </source>
</evidence>
<evidence type="ECO:0000256" key="7">
    <source>
        <dbReference type="ARBA" id="ARBA00022516"/>
    </source>
</evidence>
<dbReference type="GO" id="GO:0016024">
    <property type="term" value="P:CDP-diacylglycerol biosynthetic process"/>
    <property type="evidence" value="ECO:0007669"/>
    <property type="project" value="UniProtKB-UniPathway"/>
</dbReference>
<protein>
    <recommendedName>
        <fullName evidence="6 16">Phosphatidate cytidylyltransferase</fullName>
        <ecNumber evidence="6 16">2.7.7.41</ecNumber>
    </recommendedName>
</protein>
<evidence type="ECO:0000256" key="10">
    <source>
        <dbReference type="ARBA" id="ARBA00022695"/>
    </source>
</evidence>
<evidence type="ECO:0000256" key="14">
    <source>
        <dbReference type="ARBA" id="ARBA00023209"/>
    </source>
</evidence>
<dbReference type="InterPro" id="IPR016720">
    <property type="entry name" value="PC_Trfase_euk"/>
</dbReference>
<dbReference type="UniPathway" id="UPA00557">
    <property type="reaction ID" value="UER00614"/>
</dbReference>
<dbReference type="OMA" id="MPIQWHA"/>
<evidence type="ECO:0000256" key="3">
    <source>
        <dbReference type="ARBA" id="ARBA00005119"/>
    </source>
</evidence>
<dbReference type="eggNOG" id="KOG1440">
    <property type="taxonomic scope" value="Eukaryota"/>
</dbReference>
<keyword evidence="9 16" id="KW-0812">Transmembrane</keyword>
<dbReference type="InterPro" id="IPR000374">
    <property type="entry name" value="PC_trans"/>
</dbReference>
<comment type="catalytic activity">
    <reaction evidence="1 16">
        <text>a 1,2-diacyl-sn-glycero-3-phosphate + CTP + H(+) = a CDP-1,2-diacyl-sn-glycerol + diphosphate</text>
        <dbReference type="Rhea" id="RHEA:16229"/>
        <dbReference type="ChEBI" id="CHEBI:15378"/>
        <dbReference type="ChEBI" id="CHEBI:33019"/>
        <dbReference type="ChEBI" id="CHEBI:37563"/>
        <dbReference type="ChEBI" id="CHEBI:58332"/>
        <dbReference type="ChEBI" id="CHEBI:58608"/>
        <dbReference type="EC" id="2.7.7.41"/>
    </reaction>
</comment>
<evidence type="ECO:0000256" key="9">
    <source>
        <dbReference type="ARBA" id="ARBA00022692"/>
    </source>
</evidence>
<evidence type="ECO:0000256" key="15">
    <source>
        <dbReference type="ARBA" id="ARBA00023264"/>
    </source>
</evidence>
<keyword evidence="15" id="KW-1208">Phospholipid metabolism</keyword>
<comment type="pathway">
    <text evidence="4">Lipid metabolism.</text>
</comment>
<dbReference type="PANTHER" id="PTHR13773:SF8">
    <property type="entry name" value="PHOSPHATIDATE CYTIDYLYLTRANSFERASE, PHOTORECEPTOR-SPECIFIC"/>
    <property type="match status" value="1"/>
</dbReference>
<evidence type="ECO:0000256" key="2">
    <source>
        <dbReference type="ARBA" id="ARBA00004141"/>
    </source>
</evidence>
<dbReference type="KEGG" id="mpp:MICPUCDRAFT_49712"/>
<evidence type="ECO:0000256" key="6">
    <source>
        <dbReference type="ARBA" id="ARBA00012487"/>
    </source>
</evidence>
<evidence type="ECO:0000256" key="5">
    <source>
        <dbReference type="ARBA" id="ARBA00010185"/>
    </source>
</evidence>
<feature type="transmembrane region" description="Helical" evidence="17">
    <location>
        <begin position="265"/>
        <end position="288"/>
    </location>
</feature>
<feature type="transmembrane region" description="Helical" evidence="17">
    <location>
        <begin position="170"/>
        <end position="189"/>
    </location>
</feature>
<accession>C1N2V9</accession>
<gene>
    <name evidence="18" type="ORF">MICPUCDRAFT_49712</name>
</gene>
<dbReference type="STRING" id="564608.C1N2V9"/>
<keyword evidence="19" id="KW-1185">Reference proteome</keyword>
<reference evidence="18 19" key="1">
    <citation type="journal article" date="2009" name="Science">
        <title>Green evolution and dynamic adaptations revealed by genomes of the marine picoeukaryotes Micromonas.</title>
        <authorList>
            <person name="Worden A.Z."/>
            <person name="Lee J.H."/>
            <person name="Mock T."/>
            <person name="Rouze P."/>
            <person name="Simmons M.P."/>
            <person name="Aerts A.L."/>
            <person name="Allen A.E."/>
            <person name="Cuvelier M.L."/>
            <person name="Derelle E."/>
            <person name="Everett M.V."/>
            <person name="Foulon E."/>
            <person name="Grimwood J."/>
            <person name="Gundlach H."/>
            <person name="Henrissat B."/>
            <person name="Napoli C."/>
            <person name="McDonald S.M."/>
            <person name="Parker M.S."/>
            <person name="Rombauts S."/>
            <person name="Salamov A."/>
            <person name="Von Dassow P."/>
            <person name="Badger J.H."/>
            <person name="Coutinho P.M."/>
            <person name="Demir E."/>
            <person name="Dubchak I."/>
            <person name="Gentemann C."/>
            <person name="Eikrem W."/>
            <person name="Gready J.E."/>
            <person name="John U."/>
            <person name="Lanier W."/>
            <person name="Lindquist E.A."/>
            <person name="Lucas S."/>
            <person name="Mayer K.F."/>
            <person name="Moreau H."/>
            <person name="Not F."/>
            <person name="Otillar R."/>
            <person name="Panaud O."/>
            <person name="Pangilinan J."/>
            <person name="Paulsen I."/>
            <person name="Piegu B."/>
            <person name="Poliakov A."/>
            <person name="Robbens S."/>
            <person name="Schmutz J."/>
            <person name="Toulza E."/>
            <person name="Wyss T."/>
            <person name="Zelensky A."/>
            <person name="Zhou K."/>
            <person name="Armbrust E.V."/>
            <person name="Bhattacharya D."/>
            <person name="Goodenough U.W."/>
            <person name="Van de Peer Y."/>
            <person name="Grigoriev I.V."/>
        </authorList>
    </citation>
    <scope>NUCLEOTIDE SEQUENCE [LARGE SCALE GENOMIC DNA]</scope>
    <source>
        <strain evidence="18 19">CCMP1545</strain>
    </source>
</reference>
<dbReference type="GO" id="GO:0005789">
    <property type="term" value="C:endoplasmic reticulum membrane"/>
    <property type="evidence" value="ECO:0007669"/>
    <property type="project" value="TreeGrafter"/>
</dbReference>
<keyword evidence="12" id="KW-0443">Lipid metabolism</keyword>
<organism evidence="19">
    <name type="scientific">Micromonas pusilla (strain CCMP1545)</name>
    <name type="common">Picoplanktonic green alga</name>
    <dbReference type="NCBI Taxonomy" id="564608"/>
    <lineage>
        <taxon>Eukaryota</taxon>
        <taxon>Viridiplantae</taxon>
        <taxon>Chlorophyta</taxon>
        <taxon>Mamiellophyceae</taxon>
        <taxon>Mamiellales</taxon>
        <taxon>Mamiellaceae</taxon>
        <taxon>Micromonas</taxon>
    </lineage>
</organism>
<dbReference type="Proteomes" id="UP000001876">
    <property type="component" value="Unassembled WGS sequence"/>
</dbReference>
<keyword evidence="10 16" id="KW-0548">Nucleotidyltransferase</keyword>
<evidence type="ECO:0000256" key="11">
    <source>
        <dbReference type="ARBA" id="ARBA00022989"/>
    </source>
</evidence>
<evidence type="ECO:0000256" key="1">
    <source>
        <dbReference type="ARBA" id="ARBA00001698"/>
    </source>
</evidence>
<dbReference type="GO" id="GO:0004605">
    <property type="term" value="F:phosphatidate cytidylyltransferase activity"/>
    <property type="evidence" value="ECO:0007669"/>
    <property type="project" value="UniProtKB-EC"/>
</dbReference>
<evidence type="ECO:0000313" key="19">
    <source>
        <dbReference type="Proteomes" id="UP000001876"/>
    </source>
</evidence>
<keyword evidence="7" id="KW-0444">Lipid biosynthesis</keyword>
<name>C1N2V9_MICPC</name>
<dbReference type="OrthoDB" id="10260889at2759"/>
<dbReference type="AlphaFoldDB" id="C1N2V9"/>
<evidence type="ECO:0000256" key="4">
    <source>
        <dbReference type="ARBA" id="ARBA00005189"/>
    </source>
</evidence>
<keyword evidence="13 17" id="KW-0472">Membrane</keyword>
<feature type="transmembrane region" description="Helical" evidence="17">
    <location>
        <begin position="136"/>
        <end position="158"/>
    </location>
</feature>
<evidence type="ECO:0000313" key="18">
    <source>
        <dbReference type="EMBL" id="EEH53092.1"/>
    </source>
</evidence>
<comment type="similarity">
    <text evidence="5 16">Belongs to the CDS family.</text>
</comment>
<keyword evidence="14" id="KW-0594">Phospholipid biosynthesis</keyword>
<comment type="subcellular location">
    <subcellularLocation>
        <location evidence="2">Membrane</location>
        <topology evidence="2">Multi-pass membrane protein</topology>
    </subcellularLocation>
</comment>
<comment type="pathway">
    <text evidence="3 16">Phospholipid metabolism; CDP-diacylglycerol biosynthesis; CDP-diacylglycerol from sn-glycerol 3-phosphate: step 3/3.</text>
</comment>
<dbReference type="EMBL" id="GG663746">
    <property type="protein sequence ID" value="EEH53092.1"/>
    <property type="molecule type" value="Genomic_DNA"/>
</dbReference>
<dbReference type="PANTHER" id="PTHR13773">
    <property type="entry name" value="PHOSPHATIDATE CYTIDYLYLTRANSFERASE"/>
    <property type="match status" value="1"/>
</dbReference>
<keyword evidence="11 17" id="KW-1133">Transmembrane helix</keyword>
<evidence type="ECO:0000256" key="8">
    <source>
        <dbReference type="ARBA" id="ARBA00022679"/>
    </source>
</evidence>
<evidence type="ECO:0000256" key="13">
    <source>
        <dbReference type="ARBA" id="ARBA00023136"/>
    </source>
</evidence>
<evidence type="ECO:0000256" key="12">
    <source>
        <dbReference type="ARBA" id="ARBA00023098"/>
    </source>
</evidence>
<dbReference type="RefSeq" id="XP_003062273.1">
    <property type="nucleotide sequence ID" value="XM_003062227.1"/>
</dbReference>
<sequence>MSMVKELFALAVETRKEKDLPWFRLQQWYFYGVATFFSYGRFLKAKLARSVASHATAGSGVASLGLGNVGMFLLAHHSMMSYLGWMCGFVLFVLSLRKRRYVYQFGQFAWTHMIVATVLMQSSCFVANVLEGLIWFVFPVVIVVFNDIAAYLCGFFIGRTPLIKISPKKTWEGFIGAFVLTILAAPFIARAMQTQTWLTCPAPDHLRMWGQNVECDADPLFRMTTVSVGDLAQNLESALGSLIPHGWIGTFLTRWLGLRTVRASWFQVHAVVFAWLASIIAPFGGLFASGFKRAFKIKDFSDFIPGHGGITDRMDCQMVMAVLSHLYVANFVRMPGMMTVGEVLLKVELVSNEDLLELYVAIGNMCVSRGMRLPSLSASGGGWSVDPPDAGGVGEH</sequence>
<dbReference type="PROSITE" id="PS01315">
    <property type="entry name" value="CDS"/>
    <property type="match status" value="1"/>
</dbReference>
<proteinExistence type="inferred from homology"/>
<dbReference type="EC" id="2.7.7.41" evidence="6 16"/>
<dbReference type="GeneID" id="9687942"/>
<feature type="transmembrane region" description="Helical" evidence="17">
    <location>
        <begin position="108"/>
        <end position="130"/>
    </location>
</feature>
<feature type="transmembrane region" description="Helical" evidence="17">
    <location>
        <begin position="79"/>
        <end position="96"/>
    </location>
</feature>
<dbReference type="Pfam" id="PF01148">
    <property type="entry name" value="CTP_transf_1"/>
    <property type="match status" value="1"/>
</dbReference>
<evidence type="ECO:0000256" key="16">
    <source>
        <dbReference type="RuleBase" id="RU003938"/>
    </source>
</evidence>